<dbReference type="EMBL" id="QFLI01000004">
    <property type="protein sequence ID" value="PXY01179.1"/>
    <property type="molecule type" value="Genomic_DNA"/>
</dbReference>
<organism evidence="2 3">
    <name type="scientific">Marinifilum breve</name>
    <dbReference type="NCBI Taxonomy" id="2184082"/>
    <lineage>
        <taxon>Bacteria</taxon>
        <taxon>Pseudomonadati</taxon>
        <taxon>Bacteroidota</taxon>
        <taxon>Bacteroidia</taxon>
        <taxon>Marinilabiliales</taxon>
        <taxon>Marinifilaceae</taxon>
    </lineage>
</organism>
<protein>
    <recommendedName>
        <fullName evidence="1">SH3b domain-containing protein</fullName>
    </recommendedName>
</protein>
<name>A0A2V3ZXK3_9BACT</name>
<reference evidence="2 3" key="1">
    <citation type="submission" date="2018-05" db="EMBL/GenBank/DDBJ databases">
        <title>Marinifilum breve JC075T sp. nov., a marine bacterium isolated from Yongle Blue Hole in the South China Sea.</title>
        <authorList>
            <person name="Fu T."/>
        </authorList>
    </citation>
    <scope>NUCLEOTIDE SEQUENCE [LARGE SCALE GENOMIC DNA]</scope>
    <source>
        <strain evidence="2 3">JC075</strain>
    </source>
</reference>
<dbReference type="Pfam" id="PF08239">
    <property type="entry name" value="SH3_3"/>
    <property type="match status" value="1"/>
</dbReference>
<dbReference type="OrthoDB" id="1323746at2"/>
<gene>
    <name evidence="2" type="ORF">DF185_11050</name>
</gene>
<dbReference type="Proteomes" id="UP000248079">
    <property type="component" value="Unassembled WGS sequence"/>
</dbReference>
<evidence type="ECO:0000313" key="3">
    <source>
        <dbReference type="Proteomes" id="UP000248079"/>
    </source>
</evidence>
<evidence type="ECO:0000259" key="1">
    <source>
        <dbReference type="Pfam" id="PF08239"/>
    </source>
</evidence>
<sequence>MDLRSRDDEFDFIKDVSRISEVVNRTLIDRSTLNQTLSAVNRTVARLDGSNHALKNYNRFFKQLGGLNRIFENSDKVITRLGGLNIVLENHNRMFTQMGGLNQALDDSTRVFRQLGGLNRMLEKSHYLRSSSVLGLGLNRSENSFLTTGSEQIKSVVGVEIDRVSKVVSDVVDEKIDPAIIEICKKIDSSRDSKFKIFLFTILFPLLINYITDMINPYLLPKSNESSVSDKKIIKKELSQKVKAIVPFSFIRDKYRFVNCDILNVRLKPTTKSAVVGRFNFSQVVEIKQKKRNWTLVCWSDPESDVVIQGWVFTRYLKKFK</sequence>
<dbReference type="RefSeq" id="WP_110360810.1">
    <property type="nucleotide sequence ID" value="NZ_QFLI01000004.1"/>
</dbReference>
<dbReference type="Gene3D" id="2.30.30.40">
    <property type="entry name" value="SH3 Domains"/>
    <property type="match status" value="1"/>
</dbReference>
<dbReference type="AlphaFoldDB" id="A0A2V3ZXK3"/>
<accession>A0A2V3ZXK3</accession>
<proteinExistence type="predicted"/>
<comment type="caution">
    <text evidence="2">The sequence shown here is derived from an EMBL/GenBank/DDBJ whole genome shotgun (WGS) entry which is preliminary data.</text>
</comment>
<dbReference type="InterPro" id="IPR003646">
    <property type="entry name" value="SH3-like_bac-type"/>
</dbReference>
<keyword evidence="3" id="KW-1185">Reference proteome</keyword>
<evidence type="ECO:0000313" key="2">
    <source>
        <dbReference type="EMBL" id="PXY01179.1"/>
    </source>
</evidence>
<feature type="domain" description="SH3b" evidence="1">
    <location>
        <begin position="263"/>
        <end position="318"/>
    </location>
</feature>